<reference evidence="2 3" key="1">
    <citation type="submission" date="2020-02" db="EMBL/GenBank/DDBJ databases">
        <title>Albibacoteraceae fam. nov., the first described family within the subdivision 4 Verrucomicrobia.</title>
        <authorList>
            <person name="Xi F."/>
        </authorList>
    </citation>
    <scope>NUCLEOTIDE SEQUENCE [LARGE SCALE GENOMIC DNA]</scope>
    <source>
        <strain evidence="2 3">CK1056</strain>
    </source>
</reference>
<sequence length="323" mass="36609">MKEKHLVLWSPGIENHEGRPSANLGDLIIEEAVLREINELFPGWKLSKVSTHLRFGPQQRHLVRSADRIVIGGSNLLSSYMDGYFQWDLTMQNAFAARGAVLMGAGWWRDQGEPNRYTKILLNLVLSRKLKHSVRDGQAKKLLGLTKIRNVLNTGCPTMWPLATMDTAAIRTRPAKKVLCMLTDYYPDPELDQALLSLLESQYETVYFWPQGFGDYLYIQDLDFGGVVLDRSLDALDAVLADEPELDYVGTRLHGGVRCLINGKRCLTLEVDNRAREIGKETHLPTVERDNLDAIKKWTEGSEPVRLNLRTKDIAAWKSQFSS</sequence>
<protein>
    <submittedName>
        <fullName evidence="2">Polysaccharide pyruvyl transferase family protein</fullName>
    </submittedName>
</protein>
<gene>
    <name evidence="2" type="ORF">G0Q06_07650</name>
</gene>
<organism evidence="2 3">
    <name type="scientific">Oceanipulchritudo coccoides</name>
    <dbReference type="NCBI Taxonomy" id="2706888"/>
    <lineage>
        <taxon>Bacteria</taxon>
        <taxon>Pseudomonadati</taxon>
        <taxon>Verrucomicrobiota</taxon>
        <taxon>Opitutia</taxon>
        <taxon>Puniceicoccales</taxon>
        <taxon>Oceanipulchritudinaceae</taxon>
        <taxon>Oceanipulchritudo</taxon>
    </lineage>
</organism>
<dbReference type="RefSeq" id="WP_163964101.1">
    <property type="nucleotide sequence ID" value="NZ_JAAGNX010000002.1"/>
</dbReference>
<comment type="caution">
    <text evidence="2">The sequence shown here is derived from an EMBL/GenBank/DDBJ whole genome shotgun (WGS) entry which is preliminary data.</text>
</comment>
<evidence type="ECO:0000313" key="2">
    <source>
        <dbReference type="EMBL" id="NDV62318.1"/>
    </source>
</evidence>
<keyword evidence="2" id="KW-0808">Transferase</keyword>
<evidence type="ECO:0000259" key="1">
    <source>
        <dbReference type="Pfam" id="PF04230"/>
    </source>
</evidence>
<keyword evidence="3" id="KW-1185">Reference proteome</keyword>
<dbReference type="InterPro" id="IPR007345">
    <property type="entry name" value="Polysacch_pyruvyl_Trfase"/>
</dbReference>
<accession>A0A6B2M075</accession>
<name>A0A6B2M075_9BACT</name>
<dbReference type="Pfam" id="PF04230">
    <property type="entry name" value="PS_pyruv_trans"/>
    <property type="match status" value="1"/>
</dbReference>
<proteinExistence type="predicted"/>
<dbReference type="GO" id="GO:0016740">
    <property type="term" value="F:transferase activity"/>
    <property type="evidence" value="ECO:0007669"/>
    <property type="project" value="UniProtKB-KW"/>
</dbReference>
<feature type="domain" description="Polysaccharide pyruvyl transferase" evidence="1">
    <location>
        <begin position="23"/>
        <end position="273"/>
    </location>
</feature>
<dbReference type="Proteomes" id="UP000478417">
    <property type="component" value="Unassembled WGS sequence"/>
</dbReference>
<dbReference type="AlphaFoldDB" id="A0A6B2M075"/>
<dbReference type="EMBL" id="JAAGNX010000002">
    <property type="protein sequence ID" value="NDV62318.1"/>
    <property type="molecule type" value="Genomic_DNA"/>
</dbReference>
<evidence type="ECO:0000313" key="3">
    <source>
        <dbReference type="Proteomes" id="UP000478417"/>
    </source>
</evidence>